<dbReference type="PROSITE" id="PS51379">
    <property type="entry name" value="4FE4S_FER_2"/>
    <property type="match status" value="2"/>
</dbReference>
<gene>
    <name evidence="7" type="ordered locus">SpiGrapes_2089</name>
</gene>
<evidence type="ECO:0000256" key="4">
    <source>
        <dbReference type="ARBA" id="ARBA00023014"/>
    </source>
</evidence>
<dbReference type="SUPFAM" id="SSF53920">
    <property type="entry name" value="Fe-only hydrogenase"/>
    <property type="match status" value="1"/>
</dbReference>
<dbReference type="eggNOG" id="COG1145">
    <property type="taxonomic scope" value="Bacteria"/>
</dbReference>
<dbReference type="OrthoDB" id="9798098at2"/>
<dbReference type="Gene3D" id="3.40.950.10">
    <property type="entry name" value="Fe-only Hydrogenase (Larger Subunit), Chain L, domain 3"/>
    <property type="match status" value="1"/>
</dbReference>
<dbReference type="InterPro" id="IPR017900">
    <property type="entry name" value="4Fe4S_Fe_S_CS"/>
</dbReference>
<dbReference type="InterPro" id="IPR007202">
    <property type="entry name" value="4Fe-4S_dom"/>
</dbReference>
<feature type="domain" description="4Fe-4S" evidence="6">
    <location>
        <begin position="380"/>
        <end position="441"/>
    </location>
</feature>
<proteinExistence type="predicted"/>
<sequence length="608" mass="67330">MIHPIYTELTECRDCYKCVRSCPVKAIQVKDGSAVVVKDRCIYCGHCVDTCPSHAKKIRNDIARVQLFLKSGRKVYCSLAPSVSSEFPQSVDALLVALKRLGFTGISETAIGATLVSAGIERYAEEHGGECPWISTACPTVVQLVKKYYPQLVPNLSKMPSPLQCHSAYLRSLYGEDIGIVFIGPCIAKKVEADDTPGYPDFALTFGELRTWLERENLDLDTIENELDAHQVEIPPFVPCSAGKSTLYPVEGGMIASMKWGSDPFQTKAVAISGSEQVLGTLRELQPLGSGQNADFLELLFCEGGCINGPGSIPGKSSAFKKGYASRFTRRRIEKPIETFQAPPSFVERLLKEGYRIIREPEVGISALPGVFSAKHKEDEIQKALKALGKTDRSDELDCGGCGYNSCREMAIAYLDGMAEPEMCVTKMRKEAQSKIDVLLRTIPIGVVIADDQLRIVDCNSGFLNLFGDVDYPVEKEILDLISGLPLERFVPFIDKFQEQFSNAKTEQYRLHYKDKFLRVTFFSVEKQRLVGALFEDITTPTVRRETVVKKAEDVIQKSLETVQQIASLLGENAADTEIMLNSLIDAFKVPGNGEIDGFTRDDQQDFS</sequence>
<dbReference type="Gene3D" id="3.30.70.20">
    <property type="match status" value="1"/>
</dbReference>
<dbReference type="KEGG" id="sgp:SpiGrapes_2089"/>
<dbReference type="Gene3D" id="3.30.450.20">
    <property type="entry name" value="PAS domain"/>
    <property type="match status" value="1"/>
</dbReference>
<dbReference type="Pfam" id="PF13237">
    <property type="entry name" value="Fer4_10"/>
    <property type="match status" value="1"/>
</dbReference>
<dbReference type="Pfam" id="PF04060">
    <property type="entry name" value="FeS"/>
    <property type="match status" value="1"/>
</dbReference>
<dbReference type="Proteomes" id="UP000005632">
    <property type="component" value="Chromosome"/>
</dbReference>
<dbReference type="Gene3D" id="1.10.15.40">
    <property type="entry name" value="Electron transport complex subunit B, putative Fe-S cluster"/>
    <property type="match status" value="1"/>
</dbReference>
<dbReference type="GO" id="GO:0046872">
    <property type="term" value="F:metal ion binding"/>
    <property type="evidence" value="ECO:0007669"/>
    <property type="project" value="UniProtKB-KW"/>
</dbReference>
<keyword evidence="2" id="KW-0479">Metal-binding</keyword>
<dbReference type="InterPro" id="IPR035965">
    <property type="entry name" value="PAS-like_dom_sf"/>
</dbReference>
<dbReference type="HOGENOM" id="CLU_027268_0_0_12"/>
<dbReference type="InterPro" id="IPR004108">
    <property type="entry name" value="Fe_hydrogenase_lsu_C"/>
</dbReference>
<keyword evidence="4" id="KW-0411">Iron-sulfur</keyword>
<dbReference type="SMART" id="SM00091">
    <property type="entry name" value="PAS"/>
    <property type="match status" value="1"/>
</dbReference>
<feature type="domain" description="4Fe-4S ferredoxin-type" evidence="5">
    <location>
        <begin position="3"/>
        <end position="31"/>
    </location>
</feature>
<evidence type="ECO:0000256" key="1">
    <source>
        <dbReference type="ARBA" id="ARBA00022485"/>
    </source>
</evidence>
<keyword evidence="8" id="KW-1185">Reference proteome</keyword>
<dbReference type="eggNOG" id="COG4624">
    <property type="taxonomic scope" value="Bacteria"/>
</dbReference>
<dbReference type="AlphaFoldDB" id="G8QR28"/>
<evidence type="ECO:0000256" key="3">
    <source>
        <dbReference type="ARBA" id="ARBA00023004"/>
    </source>
</evidence>
<evidence type="ECO:0000313" key="7">
    <source>
        <dbReference type="EMBL" id="AEV29876.1"/>
    </source>
</evidence>
<organism evidence="7 8">
    <name type="scientific">Sphaerochaeta pleomorpha (strain ATCC BAA-1885 / DSM 22778 / Grapes)</name>
    <dbReference type="NCBI Taxonomy" id="158190"/>
    <lineage>
        <taxon>Bacteria</taxon>
        <taxon>Pseudomonadati</taxon>
        <taxon>Spirochaetota</taxon>
        <taxon>Spirochaetia</taxon>
        <taxon>Spirochaetales</taxon>
        <taxon>Sphaerochaetaceae</taxon>
        <taxon>Sphaerochaeta</taxon>
    </lineage>
</organism>
<feature type="domain" description="4Fe-4S ferredoxin-type" evidence="5">
    <location>
        <begin position="32"/>
        <end position="61"/>
    </location>
</feature>
<dbReference type="InterPro" id="IPR017896">
    <property type="entry name" value="4Fe4S_Fe-S-bd"/>
</dbReference>
<evidence type="ECO:0000256" key="2">
    <source>
        <dbReference type="ARBA" id="ARBA00022723"/>
    </source>
</evidence>
<dbReference type="InterPro" id="IPR000014">
    <property type="entry name" value="PAS"/>
</dbReference>
<protein>
    <submittedName>
        <fullName evidence="7">Iron only hydrogenase large subunit</fullName>
    </submittedName>
</protein>
<reference evidence="7 8" key="1">
    <citation type="submission" date="2011-11" db="EMBL/GenBank/DDBJ databases">
        <title>Complete sequence of Spirochaeta sp. grapes.</title>
        <authorList>
            <consortium name="US DOE Joint Genome Institute"/>
            <person name="Lucas S."/>
            <person name="Han J."/>
            <person name="Lapidus A."/>
            <person name="Cheng J.-F."/>
            <person name="Goodwin L."/>
            <person name="Pitluck S."/>
            <person name="Peters L."/>
            <person name="Ovchinnikova G."/>
            <person name="Munk A.C."/>
            <person name="Detter J.C."/>
            <person name="Han C."/>
            <person name="Tapia R."/>
            <person name="Land M."/>
            <person name="Hauser L."/>
            <person name="Kyrpides N."/>
            <person name="Ivanova N."/>
            <person name="Pagani I."/>
            <person name="Ritalahtilisa K."/>
            <person name="Loeffler F."/>
            <person name="Woyke T."/>
        </authorList>
    </citation>
    <scope>NUCLEOTIDE SEQUENCE [LARGE SCALE GENOMIC DNA]</scope>
    <source>
        <strain evidence="8">ATCC BAA-1885 / DSM 22778 / Grapes</strain>
    </source>
</reference>
<dbReference type="EMBL" id="CP003155">
    <property type="protein sequence ID" value="AEV29876.1"/>
    <property type="molecule type" value="Genomic_DNA"/>
</dbReference>
<dbReference type="RefSeq" id="WP_014270717.1">
    <property type="nucleotide sequence ID" value="NC_016633.1"/>
</dbReference>
<evidence type="ECO:0000313" key="8">
    <source>
        <dbReference type="Proteomes" id="UP000005632"/>
    </source>
</evidence>
<accession>G8QR28</accession>
<dbReference type="PANTHER" id="PTHR11615">
    <property type="entry name" value="NITRATE, FORMATE, IRON DEHYDROGENASE"/>
    <property type="match status" value="1"/>
</dbReference>
<evidence type="ECO:0000259" key="5">
    <source>
        <dbReference type="PROSITE" id="PS51379"/>
    </source>
</evidence>
<keyword evidence="3" id="KW-0408">Iron</keyword>
<dbReference type="Pfam" id="PF02906">
    <property type="entry name" value="Fe_hyd_lg_C"/>
    <property type="match status" value="1"/>
</dbReference>
<dbReference type="Pfam" id="PF13188">
    <property type="entry name" value="PAS_8"/>
    <property type="match status" value="1"/>
</dbReference>
<dbReference type="STRING" id="158190.SpiGrapes_2089"/>
<dbReference type="SUPFAM" id="SSF55785">
    <property type="entry name" value="PYP-like sensor domain (PAS domain)"/>
    <property type="match status" value="1"/>
</dbReference>
<dbReference type="GO" id="GO:0051539">
    <property type="term" value="F:4 iron, 4 sulfur cluster binding"/>
    <property type="evidence" value="ECO:0007669"/>
    <property type="project" value="UniProtKB-KW"/>
</dbReference>
<dbReference type="PROSITE" id="PS51656">
    <property type="entry name" value="4FE4S"/>
    <property type="match status" value="1"/>
</dbReference>
<name>G8QR28_SPHPG</name>
<dbReference type="CDD" id="cd00130">
    <property type="entry name" value="PAS"/>
    <property type="match status" value="1"/>
</dbReference>
<keyword evidence="1" id="KW-0004">4Fe-4S</keyword>
<dbReference type="InterPro" id="IPR009016">
    <property type="entry name" value="Fe_hydrogenase"/>
</dbReference>
<dbReference type="InterPro" id="IPR050340">
    <property type="entry name" value="Cytosolic_Fe-S_CAF"/>
</dbReference>
<dbReference type="SUPFAM" id="SSF54862">
    <property type="entry name" value="4Fe-4S ferredoxins"/>
    <property type="match status" value="1"/>
</dbReference>
<dbReference type="PROSITE" id="PS00198">
    <property type="entry name" value="4FE4S_FER_1"/>
    <property type="match status" value="1"/>
</dbReference>
<evidence type="ECO:0000259" key="6">
    <source>
        <dbReference type="PROSITE" id="PS51656"/>
    </source>
</evidence>